<accession>A0A4P6F3S5</accession>
<evidence type="ECO:0000313" key="1">
    <source>
        <dbReference type="EMBL" id="QAY69966.1"/>
    </source>
</evidence>
<reference evidence="1 2" key="1">
    <citation type="submission" date="2019-01" db="EMBL/GenBank/DDBJ databases">
        <title>Genome sequencing of strain FW10M-9.</title>
        <authorList>
            <person name="Heo J."/>
            <person name="Kim S.-J."/>
            <person name="Kim J.-S."/>
            <person name="Hong S.-B."/>
            <person name="Kwon S.-W."/>
        </authorList>
    </citation>
    <scope>NUCLEOTIDE SEQUENCE [LARGE SCALE GENOMIC DNA]</scope>
    <source>
        <strain evidence="1 2">FW10M-9</strain>
    </source>
</reference>
<dbReference type="InterPro" id="IPR023214">
    <property type="entry name" value="HAD_sf"/>
</dbReference>
<dbReference type="GO" id="GO:0016791">
    <property type="term" value="F:phosphatase activity"/>
    <property type="evidence" value="ECO:0007669"/>
    <property type="project" value="TreeGrafter"/>
</dbReference>
<evidence type="ECO:0000313" key="2">
    <source>
        <dbReference type="Proteomes" id="UP000292118"/>
    </source>
</evidence>
<dbReference type="GO" id="GO:0005829">
    <property type="term" value="C:cytosol"/>
    <property type="evidence" value="ECO:0007669"/>
    <property type="project" value="TreeGrafter"/>
</dbReference>
<dbReference type="RefSeq" id="WP_129187479.1">
    <property type="nucleotide sequence ID" value="NZ_CP035493.1"/>
</dbReference>
<dbReference type="Gene3D" id="3.30.1240.10">
    <property type="match status" value="1"/>
</dbReference>
<dbReference type="PANTHER" id="PTHR10000:SF8">
    <property type="entry name" value="HAD SUPERFAMILY HYDROLASE-LIKE, TYPE 3"/>
    <property type="match status" value="1"/>
</dbReference>
<keyword evidence="2" id="KW-1185">Reference proteome</keyword>
<dbReference type="OrthoDB" id="3180855at2"/>
<organism evidence="1 2">
    <name type="scientific">Xylanimonas protaetiae</name>
    <dbReference type="NCBI Taxonomy" id="2509457"/>
    <lineage>
        <taxon>Bacteria</taxon>
        <taxon>Bacillati</taxon>
        <taxon>Actinomycetota</taxon>
        <taxon>Actinomycetes</taxon>
        <taxon>Micrococcales</taxon>
        <taxon>Promicromonosporaceae</taxon>
        <taxon>Xylanimonas</taxon>
    </lineage>
</organism>
<dbReference type="PANTHER" id="PTHR10000">
    <property type="entry name" value="PHOSPHOSERINE PHOSPHATASE"/>
    <property type="match status" value="1"/>
</dbReference>
<dbReference type="GO" id="GO:0000287">
    <property type="term" value="F:magnesium ion binding"/>
    <property type="evidence" value="ECO:0007669"/>
    <property type="project" value="TreeGrafter"/>
</dbReference>
<proteinExistence type="predicted"/>
<dbReference type="Gene3D" id="3.40.50.1000">
    <property type="entry name" value="HAD superfamily/HAD-like"/>
    <property type="match status" value="1"/>
</dbReference>
<dbReference type="Proteomes" id="UP000292118">
    <property type="component" value="Chromosome"/>
</dbReference>
<gene>
    <name evidence="1" type="ORF">ET471_07915</name>
</gene>
<dbReference type="SUPFAM" id="SSF56784">
    <property type="entry name" value="HAD-like"/>
    <property type="match status" value="1"/>
</dbReference>
<dbReference type="Pfam" id="PF08282">
    <property type="entry name" value="Hydrolase_3"/>
    <property type="match status" value="2"/>
</dbReference>
<dbReference type="InterPro" id="IPR036412">
    <property type="entry name" value="HAD-like_sf"/>
</dbReference>
<dbReference type="EMBL" id="CP035493">
    <property type="protein sequence ID" value="QAY69966.1"/>
    <property type="molecule type" value="Genomic_DNA"/>
</dbReference>
<name>A0A4P6F3S5_9MICO</name>
<sequence>MTDARPATLPRLVATDLDGTLLRHDGTLSARTRETLAAAEAAGVEVLFVTARPPRWLGPLADVVGGHGRVVCLGGAAVWELDTDRALDVCGFADDDAAALVADLRAAVPGVAFVLERVDGPTFDDVYAGVEALERIHPAWLRPHVEETFFVGAPPVGKLLAMTDADLRAARASGPVTAPRVSTAAQEEFFAVVRDVVGDRAELHYSGGGGLAELLAPGVSKETALARWCAREGIDAADVWAFGDMPNDLPMLRWAGVGHAVANAHPDVLATADAVVASNDDDGVARALEAALSA</sequence>
<protein>
    <submittedName>
        <fullName evidence="1">Haloacid dehalogenase</fullName>
    </submittedName>
</protein>
<dbReference type="AlphaFoldDB" id="A0A4P6F3S5"/>
<dbReference type="KEGG" id="xya:ET471_07915"/>